<name>A0ABW7ZCI3_9ACTN</name>
<feature type="transmembrane region" description="Helical" evidence="1">
    <location>
        <begin position="449"/>
        <end position="469"/>
    </location>
</feature>
<evidence type="ECO:0000256" key="1">
    <source>
        <dbReference type="SAM" id="Phobius"/>
    </source>
</evidence>
<comment type="caution">
    <text evidence="4">The sequence shown here is derived from an EMBL/GenBank/DDBJ whole genome shotgun (WGS) entry which is preliminary data.</text>
</comment>
<dbReference type="Pfam" id="PF20270">
    <property type="entry name" value="CATRA-C"/>
    <property type="match status" value="1"/>
</dbReference>
<reference evidence="4 5" key="1">
    <citation type="submission" date="2024-10" db="EMBL/GenBank/DDBJ databases">
        <title>The Natural Products Discovery Center: Release of the First 8490 Sequenced Strains for Exploring Actinobacteria Biosynthetic Diversity.</title>
        <authorList>
            <person name="Kalkreuter E."/>
            <person name="Kautsar S.A."/>
            <person name="Yang D."/>
            <person name="Bader C.D."/>
            <person name="Teijaro C.N."/>
            <person name="Fluegel L."/>
            <person name="Davis C.M."/>
            <person name="Simpson J.R."/>
            <person name="Lauterbach L."/>
            <person name="Steele A.D."/>
            <person name="Gui C."/>
            <person name="Meng S."/>
            <person name="Li G."/>
            <person name="Viehrig K."/>
            <person name="Ye F."/>
            <person name="Su P."/>
            <person name="Kiefer A.F."/>
            <person name="Nichols A."/>
            <person name="Cepeda A.J."/>
            <person name="Yan W."/>
            <person name="Fan B."/>
            <person name="Jiang Y."/>
            <person name="Adhikari A."/>
            <person name="Zheng C.-J."/>
            <person name="Schuster L."/>
            <person name="Cowan T.M."/>
            <person name="Smanski M.J."/>
            <person name="Chevrette M.G."/>
            <person name="De Carvalho L.P.S."/>
            <person name="Shen B."/>
        </authorList>
    </citation>
    <scope>NUCLEOTIDE SEQUENCE [LARGE SCALE GENOMIC DNA]</scope>
    <source>
        <strain evidence="4 5">NPDC050545</strain>
    </source>
</reference>
<gene>
    <name evidence="4" type="ORF">ACIBG2_44515</name>
</gene>
<dbReference type="InterPro" id="IPR046923">
    <property type="entry name" value="CATRA-C"/>
</dbReference>
<proteinExistence type="predicted"/>
<dbReference type="Proteomes" id="UP001612741">
    <property type="component" value="Unassembled WGS sequence"/>
</dbReference>
<feature type="transmembrane region" description="Helical" evidence="1">
    <location>
        <begin position="354"/>
        <end position="376"/>
    </location>
</feature>
<feature type="transmembrane region" description="Helical" evidence="1">
    <location>
        <begin position="388"/>
        <end position="409"/>
    </location>
</feature>
<dbReference type="InterPro" id="IPR046922">
    <property type="entry name" value="CATRA-N"/>
</dbReference>
<keyword evidence="1" id="KW-0472">Membrane</keyword>
<feature type="domain" description="CASPASE and TPR Repeat-Associated N-terminal" evidence="2">
    <location>
        <begin position="2"/>
        <end position="189"/>
    </location>
</feature>
<accession>A0ABW7ZCI3</accession>
<dbReference type="RefSeq" id="WP_397090272.1">
    <property type="nucleotide sequence ID" value="NZ_JBITGY010000015.1"/>
</dbReference>
<dbReference type="NCBIfam" id="NF038357">
    <property type="entry name" value="BN6_48550_fam"/>
    <property type="match status" value="1"/>
</dbReference>
<sequence>MHLFVAADGERPAADLAYLLSVWRLCGDALGMTRAVPGLDLEPAEGATGLLAARTRAGGGVHQAVLRREHDVFCLSVMLEPDPAGGVGWTGLDRRWSEIMDTAGRPPPGVLGVARLFLARAADPATAELVRARVPADPDAPDAWPERGTAVPGGFTVWEASAPHDGRVERRLVVLAAEHRDAELSAWTWIGAGRELPRLARYLLHAAKLRYQVRVWEKGQGFRRLRQEADATIQTLMEIVSPSRQRDPSQAELVEASRELTSLQARELGLVDRSTRLREMCRTVDIAAANLAALSGEAALGGPFADDRELAEWFGRQLDDDATYLEAALLRSEQIGALLDRLVQRSRQRRQESVNLGLTGAVGAILMSLAAIQSLQYTVPLPAPVKPAVITVLGALALWVSLVVLRIVVPERRWARALVHAGSGAVAAALAWLVVSAAAGSGAGAGGTWLFAGLGFTAGALGSAALARLRR</sequence>
<keyword evidence="1" id="KW-0812">Transmembrane</keyword>
<feature type="transmembrane region" description="Helical" evidence="1">
    <location>
        <begin position="421"/>
        <end position="443"/>
    </location>
</feature>
<keyword evidence="1" id="KW-1133">Transmembrane helix</keyword>
<evidence type="ECO:0000259" key="2">
    <source>
        <dbReference type="Pfam" id="PF20269"/>
    </source>
</evidence>
<evidence type="ECO:0000313" key="5">
    <source>
        <dbReference type="Proteomes" id="UP001612741"/>
    </source>
</evidence>
<organism evidence="4 5">
    <name type="scientific">Nonomuraea typhae</name>
    <dbReference type="NCBI Taxonomy" id="2603600"/>
    <lineage>
        <taxon>Bacteria</taxon>
        <taxon>Bacillati</taxon>
        <taxon>Actinomycetota</taxon>
        <taxon>Actinomycetes</taxon>
        <taxon>Streptosporangiales</taxon>
        <taxon>Streptosporangiaceae</taxon>
        <taxon>Nonomuraea</taxon>
    </lineage>
</organism>
<evidence type="ECO:0000259" key="3">
    <source>
        <dbReference type="Pfam" id="PF20270"/>
    </source>
</evidence>
<evidence type="ECO:0000313" key="4">
    <source>
        <dbReference type="EMBL" id="MFI6504514.1"/>
    </source>
</evidence>
<dbReference type="EMBL" id="JBITGY010000015">
    <property type="protein sequence ID" value="MFI6504514.1"/>
    <property type="molecule type" value="Genomic_DNA"/>
</dbReference>
<keyword evidence="5" id="KW-1185">Reference proteome</keyword>
<dbReference type="Pfam" id="PF20269">
    <property type="entry name" value="CATRA-N"/>
    <property type="match status" value="1"/>
</dbReference>
<feature type="domain" description="CASPASE and TPR Repeat-Associated C-terminal" evidence="3">
    <location>
        <begin position="197"/>
        <end position="331"/>
    </location>
</feature>
<protein>
    <submittedName>
        <fullName evidence="4">CATRA conflict system CASPASE/TPR repeat-associated protein</fullName>
    </submittedName>
</protein>